<organism evidence="1 2">
    <name type="scientific">Prochlorococcus marinus (strain MIT 9301)</name>
    <dbReference type="NCBI Taxonomy" id="167546"/>
    <lineage>
        <taxon>Bacteria</taxon>
        <taxon>Bacillati</taxon>
        <taxon>Cyanobacteriota</taxon>
        <taxon>Cyanophyceae</taxon>
        <taxon>Synechococcales</taxon>
        <taxon>Prochlorococcaceae</taxon>
        <taxon>Prochlorococcus</taxon>
    </lineage>
</organism>
<evidence type="ECO:0000313" key="2">
    <source>
        <dbReference type="Proteomes" id="UP000001430"/>
    </source>
</evidence>
<dbReference type="HOGENOM" id="CLU_2919041_0_0_3"/>
<dbReference type="Proteomes" id="UP000001430">
    <property type="component" value="Chromosome"/>
</dbReference>
<dbReference type="STRING" id="167546.P9301_16121"/>
<dbReference type="RefSeq" id="WP_011863535.1">
    <property type="nucleotide sequence ID" value="NC_009091.1"/>
</dbReference>
<dbReference type="AlphaFoldDB" id="A3PER0"/>
<accession>A3PER0</accession>
<protein>
    <submittedName>
        <fullName evidence="1">Uncharacterized protein</fullName>
    </submittedName>
</protein>
<name>A3PER0_PROM0</name>
<proteinExistence type="predicted"/>
<dbReference type="EMBL" id="CP000576">
    <property type="protein sequence ID" value="ABO18235.1"/>
    <property type="molecule type" value="Genomic_DNA"/>
</dbReference>
<dbReference type="KEGG" id="pmg:P9301_16121"/>
<evidence type="ECO:0000313" key="1">
    <source>
        <dbReference type="EMBL" id="ABO18235.1"/>
    </source>
</evidence>
<sequence length="61" mass="7166">MDSETEKVLKKLLKTSKTINSFKWSTYQELKTLLVQESQLMISLVMKMGNDLSGRNKRFLR</sequence>
<keyword evidence="2" id="KW-1185">Reference proteome</keyword>
<reference evidence="1 2" key="1">
    <citation type="journal article" date="2007" name="PLoS Genet.">
        <title>Patterns and implications of gene gain and loss in the evolution of Prochlorococcus.</title>
        <authorList>
            <person name="Kettler G.C."/>
            <person name="Martiny A.C."/>
            <person name="Huang K."/>
            <person name="Zucker J."/>
            <person name="Coleman M.L."/>
            <person name="Rodrigue S."/>
            <person name="Chen F."/>
            <person name="Lapidus A."/>
            <person name="Ferriera S."/>
            <person name="Johnson J."/>
            <person name="Steglich C."/>
            <person name="Church G.M."/>
            <person name="Richardson P."/>
            <person name="Chisholm S.W."/>
        </authorList>
    </citation>
    <scope>NUCLEOTIDE SEQUENCE [LARGE SCALE GENOMIC DNA]</scope>
    <source>
        <strain evidence="1 2">MIT 9301</strain>
    </source>
</reference>
<gene>
    <name evidence="1" type="ordered locus">P9301_16121</name>
</gene>